<protein>
    <submittedName>
        <fullName evidence="3">Uncharacterized protein</fullName>
    </submittedName>
</protein>
<keyword evidence="2" id="KW-1133">Transmembrane helix</keyword>
<evidence type="ECO:0000256" key="2">
    <source>
        <dbReference type="SAM" id="Phobius"/>
    </source>
</evidence>
<feature type="region of interest" description="Disordered" evidence="1">
    <location>
        <begin position="1"/>
        <end position="35"/>
    </location>
</feature>
<dbReference type="Proteomes" id="UP000648187">
    <property type="component" value="Unassembled WGS sequence"/>
</dbReference>
<gene>
    <name evidence="3" type="ORF">HW555_000787</name>
</gene>
<comment type="caution">
    <text evidence="3">The sequence shown here is derived from an EMBL/GenBank/DDBJ whole genome shotgun (WGS) entry which is preliminary data.</text>
</comment>
<accession>A0A835GR90</accession>
<evidence type="ECO:0000313" key="4">
    <source>
        <dbReference type="Proteomes" id="UP000648187"/>
    </source>
</evidence>
<sequence>MHKNTTMVERAPQTKQDEQYPLLKSDTGGGDGGVQPTPTLVSPGWGVTCAPKQSWLVRWPEYISACWMTLILLGISFLVFYALGMEAYRRQPVLIIKCNSTKPGSDVFYHHIVPRGGFVPFLIYEDYIASMAKQYPGLHFHVYFLNDDSLQTAFRGPRHPRFINKLIPYSGSNTPFSYPKLGDYNIIKKKIEDFEEKHQNVNITIMSLSKYMSMTALKYKWRSIPLPYLLFYARVFSVWQSGGIAMDLTTFNNNHLSRQHEDRRIAAILKQHNDGINVAEYKNALNKIDREENEFCTVFYALIHQLLNDTRASFTNFFAYPQIIASEKTGSPNEALVRTNKNKRDVFASANDKRNGSDGVSNVFVEVMNPQNNTELKKSEYKTLTSPELEVLKINESLKASQVNNTHKEDGIVNNTDGFNKSETQPDMLNKSDTAQVVLFYDFSVFSDNLGPPFIFPDTSFPDNRKTKSVKSNENDGAQLLTIDVEGKFVAASSTLHGFLGHLIIAGCQRMPPKFAIQNTLFTQCSDMFKKDSYCDNIYIL</sequence>
<keyword evidence="2" id="KW-0472">Membrane</keyword>
<proteinExistence type="predicted"/>
<organism evidence="3 4">
    <name type="scientific">Spodoptera exigua</name>
    <name type="common">Beet armyworm</name>
    <name type="synonym">Noctua fulgens</name>
    <dbReference type="NCBI Taxonomy" id="7107"/>
    <lineage>
        <taxon>Eukaryota</taxon>
        <taxon>Metazoa</taxon>
        <taxon>Ecdysozoa</taxon>
        <taxon>Arthropoda</taxon>
        <taxon>Hexapoda</taxon>
        <taxon>Insecta</taxon>
        <taxon>Pterygota</taxon>
        <taxon>Neoptera</taxon>
        <taxon>Endopterygota</taxon>
        <taxon>Lepidoptera</taxon>
        <taxon>Glossata</taxon>
        <taxon>Ditrysia</taxon>
        <taxon>Noctuoidea</taxon>
        <taxon>Noctuidae</taxon>
        <taxon>Amphipyrinae</taxon>
        <taxon>Spodoptera</taxon>
    </lineage>
</organism>
<evidence type="ECO:0000256" key="1">
    <source>
        <dbReference type="SAM" id="MobiDB-lite"/>
    </source>
</evidence>
<evidence type="ECO:0000313" key="3">
    <source>
        <dbReference type="EMBL" id="KAF9424078.1"/>
    </source>
</evidence>
<feature type="transmembrane region" description="Helical" evidence="2">
    <location>
        <begin position="62"/>
        <end position="83"/>
    </location>
</feature>
<name>A0A835GR90_SPOEX</name>
<reference evidence="3" key="1">
    <citation type="submission" date="2020-08" db="EMBL/GenBank/DDBJ databases">
        <title>Spodoptera exigua strain:BAW_Kor-Di-RS1 Genome sequencing and assembly.</title>
        <authorList>
            <person name="Kim J."/>
            <person name="Nam H.Y."/>
            <person name="Kwon M."/>
            <person name="Choi J.H."/>
            <person name="Cho S.R."/>
            <person name="Kim G.-H."/>
        </authorList>
    </citation>
    <scope>NUCLEOTIDE SEQUENCE</scope>
    <source>
        <strain evidence="3">BAW_Kor-Di-RS1</strain>
        <tissue evidence="3">Whole-body</tissue>
    </source>
</reference>
<dbReference type="AlphaFoldDB" id="A0A835GR90"/>
<keyword evidence="4" id="KW-1185">Reference proteome</keyword>
<keyword evidence="2" id="KW-0812">Transmembrane</keyword>
<dbReference type="EMBL" id="JACKWZ010000005">
    <property type="protein sequence ID" value="KAF9424078.1"/>
    <property type="molecule type" value="Genomic_DNA"/>
</dbReference>